<name>A0A0E3ZGE2_9BACT</name>
<protein>
    <recommendedName>
        <fullName evidence="3">Lipoprotein</fullName>
    </recommendedName>
</protein>
<reference evidence="1 2" key="1">
    <citation type="journal article" date="2015" name="Sci. Rep.">
        <title>Unraveling adaptation of Pontibacter korlensis to radiation and infertility in desert through complete genome and comparative transcriptomic analysis.</title>
        <authorList>
            <person name="Dai J."/>
            <person name="Dai W."/>
            <person name="Qiu C."/>
            <person name="Yang Z."/>
            <person name="Zhang Y."/>
            <person name="Zhou M."/>
            <person name="Zhang L."/>
            <person name="Fang C."/>
            <person name="Gao Q."/>
            <person name="Yang Q."/>
            <person name="Li X."/>
            <person name="Wang Z."/>
            <person name="Wang Z."/>
            <person name="Jia Z."/>
            <person name="Chen X."/>
        </authorList>
    </citation>
    <scope>NUCLEOTIDE SEQUENCE [LARGE SCALE GENOMIC DNA]</scope>
    <source>
        <strain evidence="1 2">X14-1T</strain>
    </source>
</reference>
<dbReference type="RefSeq" id="WP_046312975.1">
    <property type="nucleotide sequence ID" value="NZ_CBCSCY010000061.1"/>
</dbReference>
<proteinExistence type="predicted"/>
<evidence type="ECO:0008006" key="3">
    <source>
        <dbReference type="Google" id="ProtNLM"/>
    </source>
</evidence>
<dbReference type="PROSITE" id="PS51257">
    <property type="entry name" value="PROKAR_LIPOPROTEIN"/>
    <property type="match status" value="1"/>
</dbReference>
<evidence type="ECO:0000313" key="2">
    <source>
        <dbReference type="Proteomes" id="UP000033109"/>
    </source>
</evidence>
<dbReference type="Proteomes" id="UP000033109">
    <property type="component" value="Chromosome"/>
</dbReference>
<gene>
    <name evidence="1" type="ORF">PKOR_19780</name>
</gene>
<dbReference type="EMBL" id="CP009621">
    <property type="protein sequence ID" value="AKD04925.1"/>
    <property type="molecule type" value="Genomic_DNA"/>
</dbReference>
<dbReference type="KEGG" id="pko:PKOR_19780"/>
<dbReference type="HOGENOM" id="CLU_1460049_0_0_10"/>
<keyword evidence="2" id="KW-1185">Reference proteome</keyword>
<dbReference type="OrthoDB" id="1429200at2"/>
<accession>A0A0E3ZGE2</accession>
<organism evidence="1 2">
    <name type="scientific">Pontibacter korlensis</name>
    <dbReference type="NCBI Taxonomy" id="400092"/>
    <lineage>
        <taxon>Bacteria</taxon>
        <taxon>Pseudomonadati</taxon>
        <taxon>Bacteroidota</taxon>
        <taxon>Cytophagia</taxon>
        <taxon>Cytophagales</taxon>
        <taxon>Hymenobacteraceae</taxon>
        <taxon>Pontibacter</taxon>
    </lineage>
</organism>
<evidence type="ECO:0000313" key="1">
    <source>
        <dbReference type="EMBL" id="AKD04925.1"/>
    </source>
</evidence>
<dbReference type="AlphaFoldDB" id="A0A0E3ZGE2"/>
<sequence length="185" mass="21654">MKSLQVSIMLLVVLFTSCTKKLDFNKFELSLLDVYKEGDTLIFQSSKGDLDTVYIVDKTISHAQWNPLAHSGKYTPLNGKIYYARKKLPNGQMNTRPFIHLYKNEPDSTSLYIFYNIFFSKKFRNDNPSELMSVMQDGTYMFRNTISKKDSDNQEVIYWNYKHGIIKYITPEGVIWTCLSCNYEE</sequence>
<dbReference type="PATRIC" id="fig|400092.3.peg.4327"/>